<reference evidence="1 2" key="2">
    <citation type="journal article" date="2022" name="Mol. Ecol. Resour.">
        <title>The genomes of chicory, endive, great burdock and yacon provide insights into Asteraceae paleo-polyploidization history and plant inulin production.</title>
        <authorList>
            <person name="Fan W."/>
            <person name="Wang S."/>
            <person name="Wang H."/>
            <person name="Wang A."/>
            <person name="Jiang F."/>
            <person name="Liu H."/>
            <person name="Zhao H."/>
            <person name="Xu D."/>
            <person name="Zhang Y."/>
        </authorList>
    </citation>
    <scope>NUCLEOTIDE SEQUENCE [LARGE SCALE GENOMIC DNA]</scope>
    <source>
        <strain evidence="2">cv. Niubang</strain>
    </source>
</reference>
<dbReference type="Proteomes" id="UP001055879">
    <property type="component" value="Linkage Group LG04"/>
</dbReference>
<protein>
    <submittedName>
        <fullName evidence="1">Uncharacterized protein</fullName>
    </submittedName>
</protein>
<accession>A0ACB9CM53</accession>
<comment type="caution">
    <text evidence="1">The sequence shown here is derived from an EMBL/GenBank/DDBJ whole genome shotgun (WGS) entry which is preliminary data.</text>
</comment>
<name>A0ACB9CM53_ARCLA</name>
<proteinExistence type="predicted"/>
<evidence type="ECO:0000313" key="2">
    <source>
        <dbReference type="Proteomes" id="UP001055879"/>
    </source>
</evidence>
<keyword evidence="2" id="KW-1185">Reference proteome</keyword>
<gene>
    <name evidence="1" type="ORF">L6452_14894</name>
</gene>
<organism evidence="1 2">
    <name type="scientific">Arctium lappa</name>
    <name type="common">Greater burdock</name>
    <name type="synonym">Lappa major</name>
    <dbReference type="NCBI Taxonomy" id="4217"/>
    <lineage>
        <taxon>Eukaryota</taxon>
        <taxon>Viridiplantae</taxon>
        <taxon>Streptophyta</taxon>
        <taxon>Embryophyta</taxon>
        <taxon>Tracheophyta</taxon>
        <taxon>Spermatophyta</taxon>
        <taxon>Magnoliopsida</taxon>
        <taxon>eudicotyledons</taxon>
        <taxon>Gunneridae</taxon>
        <taxon>Pentapetalae</taxon>
        <taxon>asterids</taxon>
        <taxon>campanulids</taxon>
        <taxon>Asterales</taxon>
        <taxon>Asteraceae</taxon>
        <taxon>Carduoideae</taxon>
        <taxon>Cardueae</taxon>
        <taxon>Arctiinae</taxon>
        <taxon>Arctium</taxon>
    </lineage>
</organism>
<reference evidence="2" key="1">
    <citation type="journal article" date="2022" name="Mol. Ecol. Resour.">
        <title>The genomes of chicory, endive, great burdock and yacon provide insights into Asteraceae palaeo-polyploidization history and plant inulin production.</title>
        <authorList>
            <person name="Fan W."/>
            <person name="Wang S."/>
            <person name="Wang H."/>
            <person name="Wang A."/>
            <person name="Jiang F."/>
            <person name="Liu H."/>
            <person name="Zhao H."/>
            <person name="Xu D."/>
            <person name="Zhang Y."/>
        </authorList>
    </citation>
    <scope>NUCLEOTIDE SEQUENCE [LARGE SCALE GENOMIC DNA]</scope>
    <source>
        <strain evidence="2">cv. Niubang</strain>
    </source>
</reference>
<evidence type="ECO:0000313" key="1">
    <source>
        <dbReference type="EMBL" id="KAI3735398.1"/>
    </source>
</evidence>
<dbReference type="EMBL" id="CM042050">
    <property type="protein sequence ID" value="KAI3735398.1"/>
    <property type="molecule type" value="Genomic_DNA"/>
</dbReference>
<sequence length="292" mass="33211">MTPSKNYRDACDDVDEEFNTVILPQNDNIMPRVDPLDLGKESRDDYFRTDCRVLAIVAEIDIIIVGHGIIKAANPPDAAREAAAEVVVKYRMFAYLSEFPSSLSTFISVLENVKALGMIVEYGNELQVILNKALDKTSVLIQFARFGIDVHYLRKEFWGHKLHISIRFWDWLLLLHALSISVNLVELRSFQQIYCYPWSATDSNPVGDSKLKALHMQSFCWKSDSRGVMLICPLLFDQSFNCTMIETVDLIKSSCLKLEKKLLLQKTNGYDSMQVNAMVAGYKSSGRNIMIH</sequence>